<comment type="catalytic activity">
    <reaction evidence="1">
        <text>ATP + protein L-histidine = ADP + protein N-phospho-L-histidine.</text>
        <dbReference type="EC" id="2.7.13.3"/>
    </reaction>
</comment>
<dbReference type="SUPFAM" id="SSF55785">
    <property type="entry name" value="PYP-like sensor domain (PAS domain)"/>
    <property type="match status" value="1"/>
</dbReference>
<dbReference type="CDD" id="cd00082">
    <property type="entry name" value="HisKA"/>
    <property type="match status" value="1"/>
</dbReference>
<feature type="domain" description="Response regulatory" evidence="18">
    <location>
        <begin position="461"/>
        <end position="572"/>
    </location>
</feature>
<keyword evidence="13" id="KW-0472">Membrane</keyword>
<dbReference type="PROSITE" id="PS50110">
    <property type="entry name" value="RESPONSE_REGULATORY"/>
    <property type="match status" value="2"/>
</dbReference>
<dbReference type="FunFam" id="1.10.287.130:FF:000003">
    <property type="entry name" value="Histidine kinase"/>
    <property type="match status" value="1"/>
</dbReference>
<evidence type="ECO:0000256" key="7">
    <source>
        <dbReference type="ARBA" id="ARBA00022692"/>
    </source>
</evidence>
<dbReference type="Gene3D" id="3.40.50.2300">
    <property type="match status" value="2"/>
</dbReference>
<protein>
    <recommendedName>
        <fullName evidence="3">histidine kinase</fullName>
        <ecNumber evidence="3">2.7.13.3</ecNumber>
    </recommendedName>
</protein>
<organism evidence="19 20">
    <name type="scientific">Pseudooceanicola nanhaiensis</name>
    <dbReference type="NCBI Taxonomy" id="375761"/>
    <lineage>
        <taxon>Bacteria</taxon>
        <taxon>Pseudomonadati</taxon>
        <taxon>Pseudomonadota</taxon>
        <taxon>Alphaproteobacteria</taxon>
        <taxon>Rhodobacterales</taxon>
        <taxon>Paracoccaceae</taxon>
        <taxon>Pseudooceanicola</taxon>
    </lineage>
</organism>
<dbReference type="InterPro" id="IPR001789">
    <property type="entry name" value="Sig_transdc_resp-reg_receiver"/>
</dbReference>
<dbReference type="SUPFAM" id="SSF55874">
    <property type="entry name" value="ATPase domain of HSP90 chaperone/DNA topoisomerase II/histidine kinase"/>
    <property type="match status" value="1"/>
</dbReference>
<dbReference type="EMBL" id="BMLF01000002">
    <property type="protein sequence ID" value="GGM09830.1"/>
    <property type="molecule type" value="Genomic_DNA"/>
</dbReference>
<dbReference type="Gene3D" id="3.30.565.10">
    <property type="entry name" value="Histidine kinase-like ATPase, C-terminal domain"/>
    <property type="match status" value="1"/>
</dbReference>
<dbReference type="Pfam" id="PF00512">
    <property type="entry name" value="HisKA"/>
    <property type="match status" value="1"/>
</dbReference>
<evidence type="ECO:0000256" key="12">
    <source>
        <dbReference type="ARBA" id="ARBA00023012"/>
    </source>
</evidence>
<evidence type="ECO:0000256" key="5">
    <source>
        <dbReference type="ARBA" id="ARBA00022553"/>
    </source>
</evidence>
<dbReference type="SUPFAM" id="SSF52172">
    <property type="entry name" value="CheY-like"/>
    <property type="match status" value="2"/>
</dbReference>
<keyword evidence="10" id="KW-0067">ATP-binding</keyword>
<dbReference type="InterPro" id="IPR011006">
    <property type="entry name" value="CheY-like_superfamily"/>
</dbReference>
<dbReference type="InterPro" id="IPR005467">
    <property type="entry name" value="His_kinase_dom"/>
</dbReference>
<evidence type="ECO:0000256" key="11">
    <source>
        <dbReference type="ARBA" id="ARBA00022989"/>
    </source>
</evidence>
<dbReference type="InterPro" id="IPR036097">
    <property type="entry name" value="HisK_dim/P_sf"/>
</dbReference>
<evidence type="ECO:0000313" key="19">
    <source>
        <dbReference type="EMBL" id="GGM09830.1"/>
    </source>
</evidence>
<proteinExistence type="predicted"/>
<dbReference type="Gene3D" id="1.10.287.130">
    <property type="match status" value="1"/>
</dbReference>
<keyword evidence="9 19" id="KW-0418">Kinase</keyword>
<dbReference type="EC" id="2.7.13.3" evidence="3"/>
<keyword evidence="11" id="KW-1133">Transmembrane helix</keyword>
<dbReference type="Proteomes" id="UP000649829">
    <property type="component" value="Unassembled WGS sequence"/>
</dbReference>
<keyword evidence="8" id="KW-0547">Nucleotide-binding</keyword>
<name>A0A917T3R5_9RHOB</name>
<dbReference type="InterPro" id="IPR036890">
    <property type="entry name" value="HATPase_C_sf"/>
</dbReference>
<comment type="caution">
    <text evidence="19">The sequence shown here is derived from an EMBL/GenBank/DDBJ whole genome shotgun (WGS) entry which is preliminary data.</text>
</comment>
<reference evidence="19" key="2">
    <citation type="submission" date="2020-09" db="EMBL/GenBank/DDBJ databases">
        <authorList>
            <person name="Sun Q."/>
            <person name="Zhou Y."/>
        </authorList>
    </citation>
    <scope>NUCLEOTIDE SEQUENCE</scope>
    <source>
        <strain evidence="19">CGMCC 1.6293</strain>
    </source>
</reference>
<feature type="compositionally biased region" description="Low complexity" evidence="16">
    <location>
        <begin position="744"/>
        <end position="758"/>
    </location>
</feature>
<dbReference type="SUPFAM" id="SSF47384">
    <property type="entry name" value="Homodimeric domain of signal transducing histidine kinase"/>
    <property type="match status" value="1"/>
</dbReference>
<sequence>MTLAEKLSEERRARLAAERLLEQKQAELHAANRRLGRHAKQLSEEIVETRAEVQTVRDENLRFRSEITEANHKIAIAERRLWLSIQSIHDGFAFFDAEGRMIAANRAWLTVFDGLEEVAPGVSFVRMLQLATEEGIIDPGAETPAQWRARMIDRWQDATPDSEVVRLWNGEFIRLMTQRGHGGDMVSLATNITETVRYEARLKAARRRAEAASRAKSAFLANMSHEIRTPMNGVVGMAEMLCDTALTADQRLYADTIRKSGEALLVIINDVLDYSKIEADKLELHARPFDLERCIHEVVTLLMPSARDKGLDICIDYDLFLPTGFLGDEGRLRQVLTNLVGNAVKFTARGHVLIRVTGLPAEAGDGQHLHVSVEDTGIGIPPDKIARVFEDFSQVEDDRDRPFEGTGLGLAITRRLIGLMGGEVWVDSEPGAGSVFGFRVSLPVAGAAPAPPPPLPEGLRRVLVVDDEPVHRTILIRQMEMLGARGLPCASGAEALAQAGAADLVLTAHGMPGMDGFELAQALRDAGHDLPVIMLSANPGHAETDPARTHLSALLHRPTPRHALFAALAALGDDRRVEEPAPAPMPTFASRRARIASGERRLRLLAAEDNATNRTVFRKMLGDARIDLHFARDGEEALSLWRRLSPDLIFMDISMPRLDGKAATRAIRAAELAEGRVPVPIIAMTAHAVEGDAIEILAAGLDAYLAKPLRRNDIRQAIDRFTPPGIAPPFAEVSLAQPDRDALPRPGLRLRLPPAAAG</sequence>
<evidence type="ECO:0000256" key="13">
    <source>
        <dbReference type="ARBA" id="ARBA00023136"/>
    </source>
</evidence>
<feature type="domain" description="Histidine kinase" evidence="17">
    <location>
        <begin position="222"/>
        <end position="444"/>
    </location>
</feature>
<dbReference type="PANTHER" id="PTHR45339">
    <property type="entry name" value="HYBRID SIGNAL TRANSDUCTION HISTIDINE KINASE J"/>
    <property type="match status" value="1"/>
</dbReference>
<accession>A0A917T3R5</accession>
<dbReference type="RefSeq" id="WP_084178387.1">
    <property type="nucleotide sequence ID" value="NZ_BMLF01000002.1"/>
</dbReference>
<dbReference type="PRINTS" id="PR00344">
    <property type="entry name" value="BCTRLSENSOR"/>
</dbReference>
<dbReference type="GO" id="GO:0000155">
    <property type="term" value="F:phosphorelay sensor kinase activity"/>
    <property type="evidence" value="ECO:0007669"/>
    <property type="project" value="InterPro"/>
</dbReference>
<dbReference type="InterPro" id="IPR004358">
    <property type="entry name" value="Sig_transdc_His_kin-like_C"/>
</dbReference>
<evidence type="ECO:0000313" key="20">
    <source>
        <dbReference type="Proteomes" id="UP000649829"/>
    </source>
</evidence>
<evidence type="ECO:0000256" key="16">
    <source>
        <dbReference type="SAM" id="MobiDB-lite"/>
    </source>
</evidence>
<dbReference type="InterPro" id="IPR003594">
    <property type="entry name" value="HATPase_dom"/>
</dbReference>
<keyword evidence="7" id="KW-0812">Transmembrane</keyword>
<dbReference type="PROSITE" id="PS50109">
    <property type="entry name" value="HIS_KIN"/>
    <property type="match status" value="1"/>
</dbReference>
<feature type="coiled-coil region" evidence="15">
    <location>
        <begin position="7"/>
        <end position="59"/>
    </location>
</feature>
<dbReference type="InterPro" id="IPR035965">
    <property type="entry name" value="PAS-like_dom_sf"/>
</dbReference>
<evidence type="ECO:0000256" key="6">
    <source>
        <dbReference type="ARBA" id="ARBA00022679"/>
    </source>
</evidence>
<dbReference type="Pfam" id="PF00072">
    <property type="entry name" value="Response_reg"/>
    <property type="match status" value="2"/>
</dbReference>
<comment type="caution">
    <text evidence="14">Lacks conserved residue(s) required for the propagation of feature annotation.</text>
</comment>
<dbReference type="CDD" id="cd17546">
    <property type="entry name" value="REC_hyHK_CKI1_RcsC-like"/>
    <property type="match status" value="1"/>
</dbReference>
<dbReference type="Pfam" id="PF12860">
    <property type="entry name" value="PAS_7"/>
    <property type="match status" value="1"/>
</dbReference>
<feature type="modified residue" description="4-aspartylphosphate" evidence="14">
    <location>
        <position position="652"/>
    </location>
</feature>
<feature type="region of interest" description="Disordered" evidence="16">
    <location>
        <begin position="737"/>
        <end position="758"/>
    </location>
</feature>
<dbReference type="SMART" id="SM00448">
    <property type="entry name" value="REC"/>
    <property type="match status" value="2"/>
</dbReference>
<dbReference type="SMART" id="SM00388">
    <property type="entry name" value="HisKA"/>
    <property type="match status" value="1"/>
</dbReference>
<keyword evidence="5 14" id="KW-0597">Phosphoprotein</keyword>
<keyword evidence="20" id="KW-1185">Reference proteome</keyword>
<dbReference type="GO" id="GO:0005524">
    <property type="term" value="F:ATP binding"/>
    <property type="evidence" value="ECO:0007669"/>
    <property type="project" value="UniProtKB-KW"/>
</dbReference>
<evidence type="ECO:0000256" key="4">
    <source>
        <dbReference type="ARBA" id="ARBA00022475"/>
    </source>
</evidence>
<dbReference type="Pfam" id="PF02518">
    <property type="entry name" value="HATPase_c"/>
    <property type="match status" value="1"/>
</dbReference>
<dbReference type="FunFam" id="3.30.565.10:FF:000010">
    <property type="entry name" value="Sensor histidine kinase RcsC"/>
    <property type="match status" value="1"/>
</dbReference>
<dbReference type="InterPro" id="IPR003661">
    <property type="entry name" value="HisK_dim/P_dom"/>
</dbReference>
<evidence type="ECO:0000256" key="15">
    <source>
        <dbReference type="SAM" id="Coils"/>
    </source>
</evidence>
<reference evidence="19" key="1">
    <citation type="journal article" date="2014" name="Int. J. Syst. Evol. Microbiol.">
        <title>Complete genome sequence of Corynebacterium casei LMG S-19264T (=DSM 44701T), isolated from a smear-ripened cheese.</title>
        <authorList>
            <consortium name="US DOE Joint Genome Institute (JGI-PGF)"/>
            <person name="Walter F."/>
            <person name="Albersmeier A."/>
            <person name="Kalinowski J."/>
            <person name="Ruckert C."/>
        </authorList>
    </citation>
    <scope>NUCLEOTIDE SEQUENCE</scope>
    <source>
        <strain evidence="19">CGMCC 1.6293</strain>
    </source>
</reference>
<dbReference type="AlphaFoldDB" id="A0A917T3R5"/>
<evidence type="ECO:0000256" key="1">
    <source>
        <dbReference type="ARBA" id="ARBA00000085"/>
    </source>
</evidence>
<gene>
    <name evidence="19" type="ORF">GCM10011534_34820</name>
</gene>
<evidence type="ECO:0000259" key="17">
    <source>
        <dbReference type="PROSITE" id="PS50109"/>
    </source>
</evidence>
<evidence type="ECO:0000256" key="9">
    <source>
        <dbReference type="ARBA" id="ARBA00022777"/>
    </source>
</evidence>
<keyword evidence="15" id="KW-0175">Coiled coil</keyword>
<keyword evidence="4" id="KW-1003">Cell membrane</keyword>
<dbReference type="CDD" id="cd16922">
    <property type="entry name" value="HATPase_EvgS-ArcB-TorS-like"/>
    <property type="match status" value="1"/>
</dbReference>
<dbReference type="PANTHER" id="PTHR45339:SF5">
    <property type="entry name" value="HISTIDINE KINASE"/>
    <property type="match status" value="1"/>
</dbReference>
<feature type="domain" description="Response regulatory" evidence="18">
    <location>
        <begin position="603"/>
        <end position="722"/>
    </location>
</feature>
<evidence type="ECO:0000256" key="14">
    <source>
        <dbReference type="PROSITE-ProRule" id="PRU00169"/>
    </source>
</evidence>
<evidence type="ECO:0000256" key="8">
    <source>
        <dbReference type="ARBA" id="ARBA00022741"/>
    </source>
</evidence>
<dbReference type="SMART" id="SM00387">
    <property type="entry name" value="HATPase_c"/>
    <property type="match status" value="1"/>
</dbReference>
<evidence type="ECO:0000256" key="2">
    <source>
        <dbReference type="ARBA" id="ARBA00004651"/>
    </source>
</evidence>
<dbReference type="GO" id="GO:0005886">
    <property type="term" value="C:plasma membrane"/>
    <property type="evidence" value="ECO:0007669"/>
    <property type="project" value="UniProtKB-SubCell"/>
</dbReference>
<comment type="subcellular location">
    <subcellularLocation>
        <location evidence="2">Cell membrane</location>
        <topology evidence="2">Multi-pass membrane protein</topology>
    </subcellularLocation>
</comment>
<evidence type="ECO:0000256" key="3">
    <source>
        <dbReference type="ARBA" id="ARBA00012438"/>
    </source>
</evidence>
<evidence type="ECO:0000256" key="10">
    <source>
        <dbReference type="ARBA" id="ARBA00022840"/>
    </source>
</evidence>
<dbReference type="Gene3D" id="3.30.450.20">
    <property type="entry name" value="PAS domain"/>
    <property type="match status" value="1"/>
</dbReference>
<keyword evidence="12" id="KW-0902">Two-component regulatory system</keyword>
<evidence type="ECO:0000259" key="18">
    <source>
        <dbReference type="PROSITE" id="PS50110"/>
    </source>
</evidence>
<keyword evidence="6" id="KW-0808">Transferase</keyword>